<evidence type="ECO:0000259" key="4">
    <source>
        <dbReference type="Pfam" id="PF00561"/>
    </source>
</evidence>
<dbReference type="SUPFAM" id="SSF53474">
    <property type="entry name" value="alpha/beta-Hydrolases"/>
    <property type="match status" value="1"/>
</dbReference>
<keyword evidence="3" id="KW-0732">Signal</keyword>
<dbReference type="HOGENOM" id="CLU_013364_5_0_1"/>
<evidence type="ECO:0000256" key="2">
    <source>
        <dbReference type="ARBA" id="ARBA00022801"/>
    </source>
</evidence>
<dbReference type="Pfam" id="PF08386">
    <property type="entry name" value="Abhydrolase_4"/>
    <property type="match status" value="1"/>
</dbReference>
<feature type="chain" id="PRO_5001630260" evidence="3">
    <location>
        <begin position="19"/>
        <end position="551"/>
    </location>
</feature>
<dbReference type="OrthoDB" id="425534at2759"/>
<evidence type="ECO:0000259" key="5">
    <source>
        <dbReference type="Pfam" id="PF08386"/>
    </source>
</evidence>
<feature type="signal peptide" evidence="3">
    <location>
        <begin position="1"/>
        <end position="18"/>
    </location>
</feature>
<feature type="domain" description="Peptidase S33 tripeptidyl aminopeptidase-like C-terminal" evidence="5">
    <location>
        <begin position="421"/>
        <end position="516"/>
    </location>
</feature>
<feature type="domain" description="AB hydrolase-1" evidence="4">
    <location>
        <begin position="222"/>
        <end position="259"/>
    </location>
</feature>
<evidence type="ECO:0000313" key="7">
    <source>
        <dbReference type="Proteomes" id="UP000027238"/>
    </source>
</evidence>
<dbReference type="PANTHER" id="PTHR43248">
    <property type="entry name" value="2-SUCCINYL-6-HYDROXY-2,4-CYCLOHEXADIENE-1-CARBOXYLATE SYNTHASE"/>
    <property type="match status" value="1"/>
</dbReference>
<dbReference type="InterPro" id="IPR029058">
    <property type="entry name" value="AB_hydrolase_fold"/>
</dbReference>
<sequence>MLAYAPFHLLIFIGGTAAAFSRHPTRSEGVKWGPCSDVFLSPLPIECGNLTVPLDYANSSSSETINLELLKVKALNGPPKGSILFNFGGPGLGTRISLAERANLLQAVTGGNHDLISWDPRGTVNTTTFKCRTGAFEDIQYIPGPPGNSSDLLATGHQWASATAWANTCYLNPESRETGSLIGTSYTVRDMMQIVDAVQEDGLLRYFGEIMSESKSVRPCANIVGTSYGTIIGATAAAMFPERMKAVVLDGVVNPHEWYHEHEFEQPADADEIILEIFRACLERPEKCALAGRNATAESLHEKFLNLITESKLRPLVTGTIAWDHTIIITLLRPALYNPQLWSALASWVDSLFSRNETKAGEAVQQMTALRGISASIGMDDDSAWGIQCIDKLPRTSDLNEFLPVIDRIAGSSRSIGYYGIAIQLLCTQWRIEARETYTGDFKVKTKNPLLIFSNTLDPATPLRSAQNVSETFEGSVLLQSEGLGHGWRTHPSLCVAKAFQKYFDEGVLPEPGTKCKTDFAPFDVTNTSWDELLPQLGFKPVAQRSNQLYD</sequence>
<proteinExistence type="inferred from homology"/>
<evidence type="ECO:0000256" key="3">
    <source>
        <dbReference type="SAM" id="SignalP"/>
    </source>
</evidence>
<dbReference type="InterPro" id="IPR000073">
    <property type="entry name" value="AB_hydrolase_1"/>
</dbReference>
<dbReference type="AlphaFoldDB" id="A0A066XFW2"/>
<dbReference type="STRING" id="1173701.A0A066XFW2"/>
<dbReference type="eggNOG" id="ENOG502RZ4D">
    <property type="taxonomic scope" value="Eukaryota"/>
</dbReference>
<evidence type="ECO:0000256" key="1">
    <source>
        <dbReference type="ARBA" id="ARBA00010088"/>
    </source>
</evidence>
<dbReference type="Pfam" id="PF00561">
    <property type="entry name" value="Abhydrolase_1"/>
    <property type="match status" value="1"/>
</dbReference>
<dbReference type="Gene3D" id="3.40.50.1820">
    <property type="entry name" value="alpha/beta hydrolase"/>
    <property type="match status" value="1"/>
</dbReference>
<evidence type="ECO:0000313" key="6">
    <source>
        <dbReference type="EMBL" id="KDN67812.1"/>
    </source>
</evidence>
<dbReference type="PANTHER" id="PTHR43248:SF25">
    <property type="entry name" value="AB HYDROLASE-1 DOMAIN-CONTAINING PROTEIN-RELATED"/>
    <property type="match status" value="1"/>
</dbReference>
<dbReference type="OMA" id="YWPYLAE"/>
<name>A0A066XFW2_COLSU</name>
<keyword evidence="7" id="KW-1185">Reference proteome</keyword>
<dbReference type="InterPro" id="IPR013595">
    <property type="entry name" value="Pept_S33_TAP-like_C"/>
</dbReference>
<organism evidence="6 7">
    <name type="scientific">Colletotrichum sublineola</name>
    <name type="common">Sorghum anthracnose fungus</name>
    <dbReference type="NCBI Taxonomy" id="1173701"/>
    <lineage>
        <taxon>Eukaryota</taxon>
        <taxon>Fungi</taxon>
        <taxon>Dikarya</taxon>
        <taxon>Ascomycota</taxon>
        <taxon>Pezizomycotina</taxon>
        <taxon>Sordariomycetes</taxon>
        <taxon>Hypocreomycetidae</taxon>
        <taxon>Glomerellales</taxon>
        <taxon>Glomerellaceae</taxon>
        <taxon>Colletotrichum</taxon>
        <taxon>Colletotrichum graminicola species complex</taxon>
    </lineage>
</organism>
<gene>
    <name evidence="6" type="ORF">CSUB01_04758</name>
</gene>
<accession>A0A066XFW2</accession>
<keyword evidence="2" id="KW-0378">Hydrolase</keyword>
<dbReference type="EMBL" id="JMSE01000772">
    <property type="protein sequence ID" value="KDN67812.1"/>
    <property type="molecule type" value="Genomic_DNA"/>
</dbReference>
<dbReference type="Proteomes" id="UP000027238">
    <property type="component" value="Unassembled WGS sequence"/>
</dbReference>
<dbReference type="GO" id="GO:0016787">
    <property type="term" value="F:hydrolase activity"/>
    <property type="evidence" value="ECO:0007669"/>
    <property type="project" value="UniProtKB-KW"/>
</dbReference>
<reference evidence="7" key="1">
    <citation type="journal article" date="2014" name="Genome Announc.">
        <title>Draft genome sequence of Colletotrichum sublineola, a destructive pathogen of cultivated sorghum.</title>
        <authorList>
            <person name="Baroncelli R."/>
            <person name="Sanz-Martin J.M."/>
            <person name="Rech G.E."/>
            <person name="Sukno S.A."/>
            <person name="Thon M.R."/>
        </authorList>
    </citation>
    <scope>NUCLEOTIDE SEQUENCE [LARGE SCALE GENOMIC DNA]</scope>
    <source>
        <strain evidence="7">TX430BB</strain>
    </source>
</reference>
<comment type="similarity">
    <text evidence="1">Belongs to the peptidase S33 family.</text>
</comment>
<comment type="caution">
    <text evidence="6">The sequence shown here is derived from an EMBL/GenBank/DDBJ whole genome shotgun (WGS) entry which is preliminary data.</text>
</comment>
<protein>
    <submittedName>
        <fullName evidence="6">Putative TAP domain-containing protein</fullName>
    </submittedName>
</protein>
<dbReference type="InterPro" id="IPR051601">
    <property type="entry name" value="Serine_prot/Carboxylest_S33"/>
</dbReference>